<dbReference type="Gene3D" id="3.40.50.10470">
    <property type="entry name" value="Translation initiation factor eif-2b, domain 2"/>
    <property type="match status" value="1"/>
</dbReference>
<dbReference type="PANTHER" id="PTHR43475:SF3">
    <property type="entry name" value="TRANSLATION INITIATION FACTOR EIF-2B SUBUNIT FAMILY PROTEIN (AFU_ORTHOLOGUE AFUA_2G14290)"/>
    <property type="match status" value="1"/>
</dbReference>
<keyword evidence="6" id="KW-1185">Reference proteome</keyword>
<dbReference type="Pfam" id="PF01008">
    <property type="entry name" value="IF-2B"/>
    <property type="match status" value="1"/>
</dbReference>
<organism evidence="5 6">
    <name type="scientific">Xylaria grammica</name>
    <dbReference type="NCBI Taxonomy" id="363999"/>
    <lineage>
        <taxon>Eukaryota</taxon>
        <taxon>Fungi</taxon>
        <taxon>Dikarya</taxon>
        <taxon>Ascomycota</taxon>
        <taxon>Pezizomycotina</taxon>
        <taxon>Sordariomycetes</taxon>
        <taxon>Xylariomycetidae</taxon>
        <taxon>Xylariales</taxon>
        <taxon>Xylariaceae</taxon>
        <taxon>Xylaria</taxon>
    </lineage>
</organism>
<dbReference type="InterPro" id="IPR000649">
    <property type="entry name" value="IF-2B-related"/>
</dbReference>
<feature type="region of interest" description="Disordered" evidence="3">
    <location>
        <begin position="441"/>
        <end position="460"/>
    </location>
</feature>
<dbReference type="InterPro" id="IPR037171">
    <property type="entry name" value="NagB/RpiA_transferase-like"/>
</dbReference>
<comment type="similarity">
    <text evidence="1 2">Belongs to the eIF-2B alpha/beta/delta subunits family.</text>
</comment>
<name>A0A439DKB4_9PEZI</name>
<dbReference type="STRING" id="363999.A0A439DKB4"/>
<dbReference type="Gene3D" id="3.90.79.10">
    <property type="entry name" value="Nucleoside Triphosphate Pyrophosphohydrolase"/>
    <property type="match status" value="1"/>
</dbReference>
<dbReference type="InterPro" id="IPR042529">
    <property type="entry name" value="IF_2B-like_C"/>
</dbReference>
<accession>A0A439DKB4</accession>
<protein>
    <recommendedName>
        <fullName evidence="4">Nudix hydrolase domain-containing protein</fullName>
    </recommendedName>
</protein>
<evidence type="ECO:0000256" key="3">
    <source>
        <dbReference type="SAM" id="MobiDB-lite"/>
    </source>
</evidence>
<dbReference type="GO" id="GO:0046523">
    <property type="term" value="F:S-methyl-5-thioribose-1-phosphate isomerase activity"/>
    <property type="evidence" value="ECO:0007669"/>
    <property type="project" value="TreeGrafter"/>
</dbReference>
<dbReference type="AlphaFoldDB" id="A0A439DKB4"/>
<dbReference type="InterPro" id="IPR000086">
    <property type="entry name" value="NUDIX_hydrolase_dom"/>
</dbReference>
<comment type="caution">
    <text evidence="5">The sequence shown here is derived from an EMBL/GenBank/DDBJ whole genome shotgun (WGS) entry which is preliminary data.</text>
</comment>
<evidence type="ECO:0000256" key="1">
    <source>
        <dbReference type="ARBA" id="ARBA00007251"/>
    </source>
</evidence>
<dbReference type="InterPro" id="IPR015797">
    <property type="entry name" value="NUDIX_hydrolase-like_dom_sf"/>
</dbReference>
<dbReference type="PANTHER" id="PTHR43475">
    <property type="entry name" value="METHYLTHIORIBOSE-1-PHOSPHATE ISOMERASE"/>
    <property type="match status" value="1"/>
</dbReference>
<evidence type="ECO:0000313" key="6">
    <source>
        <dbReference type="Proteomes" id="UP000286045"/>
    </source>
</evidence>
<evidence type="ECO:0000256" key="2">
    <source>
        <dbReference type="RuleBase" id="RU003814"/>
    </source>
</evidence>
<dbReference type="GO" id="GO:0019509">
    <property type="term" value="P:L-methionine salvage from methylthioadenosine"/>
    <property type="evidence" value="ECO:0007669"/>
    <property type="project" value="TreeGrafter"/>
</dbReference>
<dbReference type="Pfam" id="PF00293">
    <property type="entry name" value="NUDIX"/>
    <property type="match status" value="1"/>
</dbReference>
<proteinExistence type="inferred from homology"/>
<dbReference type="Proteomes" id="UP000286045">
    <property type="component" value="Unassembled WGS sequence"/>
</dbReference>
<evidence type="ECO:0000313" key="5">
    <source>
        <dbReference type="EMBL" id="RWA14840.1"/>
    </source>
</evidence>
<feature type="domain" description="Nudix hydrolase" evidence="4">
    <location>
        <begin position="45"/>
        <end position="132"/>
    </location>
</feature>
<evidence type="ECO:0000259" key="4">
    <source>
        <dbReference type="Pfam" id="PF00293"/>
    </source>
</evidence>
<gene>
    <name evidence="5" type="ORF">EKO27_g314</name>
</gene>
<reference evidence="5 6" key="1">
    <citation type="submission" date="2018-12" db="EMBL/GenBank/DDBJ databases">
        <title>Draft genome sequence of Xylaria grammica IHI A82.</title>
        <authorList>
            <person name="Buettner E."/>
            <person name="Kellner H."/>
        </authorList>
    </citation>
    <scope>NUCLEOTIDE SEQUENCE [LARGE SCALE GENOMIC DNA]</scope>
    <source>
        <strain evidence="5 6">IHI A82</strain>
    </source>
</reference>
<dbReference type="SUPFAM" id="SSF100950">
    <property type="entry name" value="NagB/RpiA/CoA transferase-like"/>
    <property type="match status" value="1"/>
</dbReference>
<dbReference type="SUPFAM" id="SSF55811">
    <property type="entry name" value="Nudix"/>
    <property type="match status" value="1"/>
</dbReference>
<sequence length="538" mass="59714">MATSERKAPLKKRAVAGSFLFKIPNGDVKQAKVALFRRSSKVRTYHVEEHDSSPLDAALREIREETALPASSLDLLRIGKPYSFIDESIGREWSINPFAFRLKDVSEGGKGEEGITLDWEHEGIEWFDPMQVNGSDEFGGVPRLVDSLRRVWPEYDLGPEAGRLLTEGLQKLHDDQYDIPTLFISFLRKFSDPIVPVEHGARELTGMAVSTLQDVIRQISLSDPIDESWWLKVCMVAWHICYARPSMNAAIISAMVKALGFIRAVYLSEMVAAADKTQKILQVLDQQLSKRNSMTDLICQSFIDYVRLNILRDGKSKQTVSILTLSSSSTISNCLSQVVSSLGVALDMRVLESRPLFEGVSSASRMLQDNHNSSDLKVTLYSDASVALAAHGIDLVLLGADRISSSGDVSNKIGSLPAVLSARYVTPNAKVLVLSDTEKIAGPGSMEEHDSEENSSSELSRAWEGTVQGAQVIKNASSRDDPRVVVKNTYFEWVSAGLIDTYVTEEGLLSKEQIQQKSEWINNEYKRFFEDSDDDTLP</sequence>
<dbReference type="EMBL" id="RYZI01000003">
    <property type="protein sequence ID" value="RWA14840.1"/>
    <property type="molecule type" value="Genomic_DNA"/>
</dbReference>